<evidence type="ECO:0000256" key="4">
    <source>
        <dbReference type="ARBA" id="ARBA00008391"/>
    </source>
</evidence>
<evidence type="ECO:0000256" key="9">
    <source>
        <dbReference type="ARBA" id="ARBA00022723"/>
    </source>
</evidence>
<keyword evidence="8 15" id="KW-0808">Transferase</keyword>
<dbReference type="Gene3D" id="3.40.50.2020">
    <property type="match status" value="1"/>
</dbReference>
<comment type="cofactor">
    <cofactor evidence="1 15">
        <name>Mg(2+)</name>
        <dbReference type="ChEBI" id="CHEBI:18420"/>
    </cofactor>
</comment>
<evidence type="ECO:0000256" key="6">
    <source>
        <dbReference type="ARBA" id="ARBA00022490"/>
    </source>
</evidence>
<feature type="domain" description="Phosphoribosyltransferase" evidence="16">
    <location>
        <begin position="17"/>
        <end position="165"/>
    </location>
</feature>
<evidence type="ECO:0000256" key="13">
    <source>
        <dbReference type="ARBA" id="ARBA00048811"/>
    </source>
</evidence>
<comment type="pathway">
    <text evidence="3 15">Purine metabolism; IMP biosynthesis via salvage pathway; IMP from hypoxanthine: step 1/1.</text>
</comment>
<evidence type="ECO:0000256" key="11">
    <source>
        <dbReference type="ARBA" id="ARBA00022741"/>
    </source>
</evidence>
<dbReference type="EC" id="2.4.2.8" evidence="5 15"/>
<keyword evidence="11 15" id="KW-0547">Nucleotide-binding</keyword>
<evidence type="ECO:0000256" key="2">
    <source>
        <dbReference type="ARBA" id="ARBA00004496"/>
    </source>
</evidence>
<dbReference type="PANTHER" id="PTHR43340:SF1">
    <property type="entry name" value="HYPOXANTHINE PHOSPHORIBOSYLTRANSFERASE"/>
    <property type="match status" value="1"/>
</dbReference>
<dbReference type="SUPFAM" id="SSF53271">
    <property type="entry name" value="PRTase-like"/>
    <property type="match status" value="1"/>
</dbReference>
<dbReference type="Proteomes" id="UP000662074">
    <property type="component" value="Unassembled WGS sequence"/>
</dbReference>
<dbReference type="EMBL" id="BMDO01000005">
    <property type="protein sequence ID" value="GGI51016.1"/>
    <property type="molecule type" value="Genomic_DNA"/>
</dbReference>
<reference evidence="17" key="1">
    <citation type="journal article" date="2014" name="Int. J. Syst. Evol. Microbiol.">
        <title>Complete genome sequence of Corynebacterium casei LMG S-19264T (=DSM 44701T), isolated from a smear-ripened cheese.</title>
        <authorList>
            <consortium name="US DOE Joint Genome Institute (JGI-PGF)"/>
            <person name="Walter F."/>
            <person name="Albersmeier A."/>
            <person name="Kalinowski J."/>
            <person name="Ruckert C."/>
        </authorList>
    </citation>
    <scope>NUCLEOTIDE SEQUENCE</scope>
    <source>
        <strain evidence="17">CCM 8711</strain>
    </source>
</reference>
<keyword evidence="10 15" id="KW-0660">Purine salvage</keyword>
<evidence type="ECO:0000256" key="10">
    <source>
        <dbReference type="ARBA" id="ARBA00022726"/>
    </source>
</evidence>
<comment type="similarity">
    <text evidence="4 15">Belongs to the purine/pyrimidine phosphoribosyltransferase family.</text>
</comment>
<protein>
    <recommendedName>
        <fullName evidence="5 15">Hypoxanthine phosphoribosyltransferase</fullName>
        <ecNumber evidence="5 15">2.4.2.8</ecNumber>
    </recommendedName>
</protein>
<dbReference type="InterPro" id="IPR000836">
    <property type="entry name" value="PRTase_dom"/>
</dbReference>
<keyword evidence="6 15" id="KW-0963">Cytoplasm</keyword>
<keyword evidence="18" id="KW-1185">Reference proteome</keyword>
<dbReference type="AlphaFoldDB" id="A0A917J9J2"/>
<proteinExistence type="inferred from homology"/>
<dbReference type="InterPro" id="IPR029057">
    <property type="entry name" value="PRTase-like"/>
</dbReference>
<sequence length="179" mass="20156">MTMKIADLTFEPLIEEEAIAKRINLMSAQLNADYEGKTPIFIGVLNGSFLFVADLIKQVTIPCEVTFTKLASYYGGTTSTRKIREDIDLSVDISGRHIVIMEDIVDTGNTLSYLIEKLKLHSPASIRVCSLLLKPGKLEISIEELRYVGFEIENEFVVGYGLDYKELGRNLRSIYRLIS</sequence>
<dbReference type="GO" id="GO:0032263">
    <property type="term" value="P:GMP salvage"/>
    <property type="evidence" value="ECO:0007669"/>
    <property type="project" value="TreeGrafter"/>
</dbReference>
<dbReference type="GO" id="GO:0032264">
    <property type="term" value="P:IMP salvage"/>
    <property type="evidence" value="ECO:0007669"/>
    <property type="project" value="TreeGrafter"/>
</dbReference>
<dbReference type="GO" id="GO:0000287">
    <property type="term" value="F:magnesium ion binding"/>
    <property type="evidence" value="ECO:0007669"/>
    <property type="project" value="TreeGrafter"/>
</dbReference>
<comment type="caution">
    <text evidence="17">The sequence shown here is derived from an EMBL/GenBank/DDBJ whole genome shotgun (WGS) entry which is preliminary data.</text>
</comment>
<dbReference type="GO" id="GO:0005829">
    <property type="term" value="C:cytosol"/>
    <property type="evidence" value="ECO:0007669"/>
    <property type="project" value="TreeGrafter"/>
</dbReference>
<comment type="catalytic activity">
    <reaction evidence="14">
        <text>IMP + diphosphate = hypoxanthine + 5-phospho-alpha-D-ribose 1-diphosphate</text>
        <dbReference type="Rhea" id="RHEA:17973"/>
        <dbReference type="ChEBI" id="CHEBI:17368"/>
        <dbReference type="ChEBI" id="CHEBI:33019"/>
        <dbReference type="ChEBI" id="CHEBI:58017"/>
        <dbReference type="ChEBI" id="CHEBI:58053"/>
        <dbReference type="EC" id="2.4.2.8"/>
    </reaction>
    <physiologicalReaction direction="right-to-left" evidence="14">
        <dbReference type="Rhea" id="RHEA:17975"/>
    </physiologicalReaction>
</comment>
<organism evidence="17 18">
    <name type="scientific">Mucilaginibacter galii</name>
    <dbReference type="NCBI Taxonomy" id="2005073"/>
    <lineage>
        <taxon>Bacteria</taxon>
        <taxon>Pseudomonadati</taxon>
        <taxon>Bacteroidota</taxon>
        <taxon>Sphingobacteriia</taxon>
        <taxon>Sphingobacteriales</taxon>
        <taxon>Sphingobacteriaceae</taxon>
        <taxon>Mucilaginibacter</taxon>
    </lineage>
</organism>
<dbReference type="GO" id="GO:0006178">
    <property type="term" value="P:guanine salvage"/>
    <property type="evidence" value="ECO:0007669"/>
    <property type="project" value="TreeGrafter"/>
</dbReference>
<dbReference type="PANTHER" id="PTHR43340">
    <property type="entry name" value="HYPOXANTHINE-GUANINE PHOSPHORIBOSYLTRANSFERASE"/>
    <property type="match status" value="1"/>
</dbReference>
<dbReference type="InterPro" id="IPR050408">
    <property type="entry name" value="HGPRT"/>
</dbReference>
<evidence type="ECO:0000256" key="12">
    <source>
        <dbReference type="ARBA" id="ARBA00022842"/>
    </source>
</evidence>
<evidence type="ECO:0000313" key="18">
    <source>
        <dbReference type="Proteomes" id="UP000662074"/>
    </source>
</evidence>
<keyword evidence="12 15" id="KW-0460">Magnesium</keyword>
<dbReference type="NCBIfam" id="TIGR01203">
    <property type="entry name" value="HGPRTase"/>
    <property type="match status" value="1"/>
</dbReference>
<keyword evidence="7 15" id="KW-0328">Glycosyltransferase</keyword>
<dbReference type="InterPro" id="IPR005904">
    <property type="entry name" value="Hxn_phspho_trans"/>
</dbReference>
<gene>
    <name evidence="17" type="ORF">GCM10011425_22280</name>
</gene>
<evidence type="ECO:0000313" key="17">
    <source>
        <dbReference type="EMBL" id="GGI51016.1"/>
    </source>
</evidence>
<name>A0A917J9J2_9SPHI</name>
<evidence type="ECO:0000256" key="5">
    <source>
        <dbReference type="ARBA" id="ARBA00011895"/>
    </source>
</evidence>
<evidence type="ECO:0000256" key="7">
    <source>
        <dbReference type="ARBA" id="ARBA00022676"/>
    </source>
</evidence>
<evidence type="ECO:0000256" key="15">
    <source>
        <dbReference type="RuleBase" id="RU364099"/>
    </source>
</evidence>
<evidence type="ECO:0000256" key="3">
    <source>
        <dbReference type="ARBA" id="ARBA00004669"/>
    </source>
</evidence>
<reference evidence="17" key="2">
    <citation type="submission" date="2020-09" db="EMBL/GenBank/DDBJ databases">
        <authorList>
            <person name="Sun Q."/>
            <person name="Sedlacek I."/>
        </authorList>
    </citation>
    <scope>NUCLEOTIDE SEQUENCE</scope>
    <source>
        <strain evidence="17">CCM 8711</strain>
    </source>
</reference>
<evidence type="ECO:0000256" key="1">
    <source>
        <dbReference type="ARBA" id="ARBA00001946"/>
    </source>
</evidence>
<dbReference type="GO" id="GO:0046100">
    <property type="term" value="P:hypoxanthine metabolic process"/>
    <property type="evidence" value="ECO:0007669"/>
    <property type="project" value="TreeGrafter"/>
</dbReference>
<dbReference type="GO" id="GO:0004422">
    <property type="term" value="F:hypoxanthine phosphoribosyltransferase activity"/>
    <property type="evidence" value="ECO:0007669"/>
    <property type="project" value="InterPro"/>
</dbReference>
<evidence type="ECO:0000259" key="16">
    <source>
        <dbReference type="Pfam" id="PF00156"/>
    </source>
</evidence>
<comment type="catalytic activity">
    <reaction evidence="13">
        <text>GMP + diphosphate = guanine + 5-phospho-alpha-D-ribose 1-diphosphate</text>
        <dbReference type="Rhea" id="RHEA:25424"/>
        <dbReference type="ChEBI" id="CHEBI:16235"/>
        <dbReference type="ChEBI" id="CHEBI:33019"/>
        <dbReference type="ChEBI" id="CHEBI:58017"/>
        <dbReference type="ChEBI" id="CHEBI:58115"/>
        <dbReference type="EC" id="2.4.2.8"/>
    </reaction>
    <physiologicalReaction direction="right-to-left" evidence="13">
        <dbReference type="Rhea" id="RHEA:25426"/>
    </physiologicalReaction>
</comment>
<dbReference type="GO" id="GO:0000166">
    <property type="term" value="F:nucleotide binding"/>
    <property type="evidence" value="ECO:0007669"/>
    <property type="project" value="UniProtKB-KW"/>
</dbReference>
<dbReference type="Pfam" id="PF00156">
    <property type="entry name" value="Pribosyltran"/>
    <property type="match status" value="1"/>
</dbReference>
<evidence type="ECO:0000256" key="14">
    <source>
        <dbReference type="ARBA" id="ARBA00049402"/>
    </source>
</evidence>
<evidence type="ECO:0000256" key="8">
    <source>
        <dbReference type="ARBA" id="ARBA00022679"/>
    </source>
</evidence>
<dbReference type="GO" id="GO:0006166">
    <property type="term" value="P:purine ribonucleoside salvage"/>
    <property type="evidence" value="ECO:0007669"/>
    <property type="project" value="UniProtKB-KW"/>
</dbReference>
<dbReference type="CDD" id="cd06223">
    <property type="entry name" value="PRTases_typeI"/>
    <property type="match status" value="1"/>
</dbReference>
<keyword evidence="9 15" id="KW-0479">Metal-binding</keyword>
<comment type="subcellular location">
    <subcellularLocation>
        <location evidence="2 15">Cytoplasm</location>
    </subcellularLocation>
</comment>
<accession>A0A917J9J2</accession>